<evidence type="ECO:0000313" key="7">
    <source>
        <dbReference type="Proteomes" id="UP000192578"/>
    </source>
</evidence>
<comment type="similarity">
    <text evidence="1">Belongs to the FAM50 family.</text>
</comment>
<evidence type="ECO:0000256" key="1">
    <source>
        <dbReference type="ARBA" id="ARBA00009980"/>
    </source>
</evidence>
<feature type="compositionally biased region" description="Basic and acidic residues" evidence="4">
    <location>
        <begin position="342"/>
        <end position="361"/>
    </location>
</feature>
<dbReference type="PANTHER" id="PTHR12722:SF0">
    <property type="entry name" value="PROTEIN FAM50A"/>
    <property type="match status" value="1"/>
</dbReference>
<evidence type="ECO:0000256" key="2">
    <source>
        <dbReference type="ARBA" id="ARBA00016617"/>
    </source>
</evidence>
<evidence type="ECO:0000313" key="6">
    <source>
        <dbReference type="EMBL" id="OQV16629.1"/>
    </source>
</evidence>
<organism evidence="6 7">
    <name type="scientific">Hypsibius exemplaris</name>
    <name type="common">Freshwater tardigrade</name>
    <dbReference type="NCBI Taxonomy" id="2072580"/>
    <lineage>
        <taxon>Eukaryota</taxon>
        <taxon>Metazoa</taxon>
        <taxon>Ecdysozoa</taxon>
        <taxon>Tardigrada</taxon>
        <taxon>Eutardigrada</taxon>
        <taxon>Parachela</taxon>
        <taxon>Hypsibioidea</taxon>
        <taxon>Hypsibiidae</taxon>
        <taxon>Hypsibius</taxon>
    </lineage>
</organism>
<evidence type="ECO:0000256" key="3">
    <source>
        <dbReference type="SAM" id="Coils"/>
    </source>
</evidence>
<proteinExistence type="inferred from homology"/>
<protein>
    <recommendedName>
        <fullName evidence="2">Protein FAM50 homolog</fullName>
    </recommendedName>
</protein>
<sequence>MTIQPLHAREFYCRISSRQREKMTEYRGGHVESGRAMQLIKKREKEKEETENRKRKMVENTDAAKIDNKFAAHYDAVEQQLKTSTIGLVTLDEMKAKQVDVIAQRERDMAQKQKAERDAVQAEINRAEERRKFRTDTSKLSFAFDDDDEEEEQEAAVVEEAADVVVEPKRRRIGMDPSVDTSFLPDKDKEDEEKRLREQLRIEWVAKQEILKQEPMEVVFSYWDGAGHRRSLTMRKGHTIQNFLQKCLDVLRSEFNELRVATVDQLMYVKEDMIIPQHYSFYDLIVTKARGKTGPLFEFDVHEDVRLVHDAKREKSESHAGKVVLRSWYERNKHIFPSSRWEPYDAGKKYDTPKDKHDPTA</sequence>
<dbReference type="GO" id="GO:0005634">
    <property type="term" value="C:nucleus"/>
    <property type="evidence" value="ECO:0007669"/>
    <property type="project" value="InterPro"/>
</dbReference>
<reference evidence="7" key="1">
    <citation type="submission" date="2017-01" db="EMBL/GenBank/DDBJ databases">
        <title>Comparative genomics of anhydrobiosis in the tardigrade Hypsibius dujardini.</title>
        <authorList>
            <person name="Yoshida Y."/>
            <person name="Koutsovoulos G."/>
            <person name="Laetsch D."/>
            <person name="Stevens L."/>
            <person name="Kumar S."/>
            <person name="Horikawa D."/>
            <person name="Ishino K."/>
            <person name="Komine S."/>
            <person name="Tomita M."/>
            <person name="Blaxter M."/>
            <person name="Arakawa K."/>
        </authorList>
    </citation>
    <scope>NUCLEOTIDE SEQUENCE [LARGE SCALE GENOMIC DNA]</scope>
    <source>
        <strain evidence="7">Z151</strain>
    </source>
</reference>
<accession>A0A1W0WN65</accession>
<dbReference type="Pfam" id="PF04921">
    <property type="entry name" value="XAP5"/>
    <property type="match status" value="1"/>
</dbReference>
<feature type="region of interest" description="Disordered" evidence="4">
    <location>
        <begin position="339"/>
        <end position="361"/>
    </location>
</feature>
<feature type="coiled-coil region" evidence="3">
    <location>
        <begin position="103"/>
        <end position="132"/>
    </location>
</feature>
<gene>
    <name evidence="6" type="ORF">BV898_09298</name>
</gene>
<dbReference type="EMBL" id="MTYJ01000072">
    <property type="protein sequence ID" value="OQV16629.1"/>
    <property type="molecule type" value="Genomic_DNA"/>
</dbReference>
<keyword evidence="7" id="KW-1185">Reference proteome</keyword>
<evidence type="ECO:0000256" key="4">
    <source>
        <dbReference type="SAM" id="MobiDB-lite"/>
    </source>
</evidence>
<evidence type="ECO:0000259" key="5">
    <source>
        <dbReference type="Pfam" id="PF04921"/>
    </source>
</evidence>
<comment type="caution">
    <text evidence="6">The sequence shown here is derived from an EMBL/GenBank/DDBJ whole genome shotgun (WGS) entry which is preliminary data.</text>
</comment>
<name>A0A1W0WN65_HYPEX</name>
<dbReference type="AlphaFoldDB" id="A0A1W0WN65"/>
<keyword evidence="3" id="KW-0175">Coiled coil</keyword>
<dbReference type="GO" id="GO:0006325">
    <property type="term" value="P:chromatin organization"/>
    <property type="evidence" value="ECO:0007669"/>
    <property type="project" value="TreeGrafter"/>
</dbReference>
<dbReference type="InterPro" id="IPR048337">
    <property type="entry name" value="FAM50A/XAP5_C"/>
</dbReference>
<dbReference type="Proteomes" id="UP000192578">
    <property type="component" value="Unassembled WGS sequence"/>
</dbReference>
<dbReference type="InterPro" id="IPR007005">
    <property type="entry name" value="XAP5"/>
</dbReference>
<feature type="domain" description="FAM50A/XAP5 C-terminal" evidence="5">
    <location>
        <begin position="215"/>
        <end position="352"/>
    </location>
</feature>
<dbReference type="OrthoDB" id="1562195at2759"/>
<dbReference type="PANTHER" id="PTHR12722">
    <property type="entry name" value="XAP-5 PROTEIN-RELATED"/>
    <property type="match status" value="1"/>
</dbReference>